<protein>
    <recommendedName>
        <fullName evidence="1">Ricin B lectin domain-containing protein</fullName>
    </recommendedName>
</protein>
<keyword evidence="3" id="KW-1185">Reference proteome</keyword>
<dbReference type="EMBL" id="BAAAQN010000001">
    <property type="protein sequence ID" value="GAA2011702.1"/>
    <property type="molecule type" value="Genomic_DNA"/>
</dbReference>
<gene>
    <name evidence="2" type="ORF">GCM10009839_02360</name>
</gene>
<dbReference type="InterPro" id="IPR035992">
    <property type="entry name" value="Ricin_B-like_lectins"/>
</dbReference>
<accession>A0ABN2TJI4</accession>
<name>A0ABN2TJI4_9ACTN</name>
<dbReference type="PROSITE" id="PS50231">
    <property type="entry name" value="RICIN_B_LECTIN"/>
    <property type="match status" value="1"/>
</dbReference>
<evidence type="ECO:0000313" key="2">
    <source>
        <dbReference type="EMBL" id="GAA2011702.1"/>
    </source>
</evidence>
<sequence>MASAVMTTMTLTSQAHAGYPLEYNVMIYSGTGQNLCLDADGSHGLYAGDPVKLWPCSSGDSYEAWDLHDDLTISPHSNSDLCLDASDPTGTLAVGAAVQIWYCNGGSNQQWGGALGNAVNWYNGAVSNGTFLYLDANASSPVQAGTPVEVWTLNHGSNQGWAWAPRS</sequence>
<feature type="domain" description="Ricin B lectin" evidence="1">
    <location>
        <begin position="23"/>
        <end position="164"/>
    </location>
</feature>
<organism evidence="2 3">
    <name type="scientific">Catenulispora yoronensis</name>
    <dbReference type="NCBI Taxonomy" id="450799"/>
    <lineage>
        <taxon>Bacteria</taxon>
        <taxon>Bacillati</taxon>
        <taxon>Actinomycetota</taxon>
        <taxon>Actinomycetes</taxon>
        <taxon>Catenulisporales</taxon>
        <taxon>Catenulisporaceae</taxon>
        <taxon>Catenulispora</taxon>
    </lineage>
</organism>
<evidence type="ECO:0000313" key="3">
    <source>
        <dbReference type="Proteomes" id="UP001500751"/>
    </source>
</evidence>
<reference evidence="2 3" key="1">
    <citation type="journal article" date="2019" name="Int. J. Syst. Evol. Microbiol.">
        <title>The Global Catalogue of Microorganisms (GCM) 10K type strain sequencing project: providing services to taxonomists for standard genome sequencing and annotation.</title>
        <authorList>
            <consortium name="The Broad Institute Genomics Platform"/>
            <consortium name="The Broad Institute Genome Sequencing Center for Infectious Disease"/>
            <person name="Wu L."/>
            <person name="Ma J."/>
        </authorList>
    </citation>
    <scope>NUCLEOTIDE SEQUENCE [LARGE SCALE GENOMIC DNA]</scope>
    <source>
        <strain evidence="2 3">JCM 16014</strain>
    </source>
</reference>
<dbReference type="InterPro" id="IPR000772">
    <property type="entry name" value="Ricin_B_lectin"/>
</dbReference>
<proteinExistence type="predicted"/>
<dbReference type="Proteomes" id="UP001500751">
    <property type="component" value="Unassembled WGS sequence"/>
</dbReference>
<evidence type="ECO:0000259" key="1">
    <source>
        <dbReference type="SMART" id="SM00458"/>
    </source>
</evidence>
<dbReference type="Gene3D" id="2.80.10.50">
    <property type="match status" value="1"/>
</dbReference>
<dbReference type="SUPFAM" id="SSF50370">
    <property type="entry name" value="Ricin B-like lectins"/>
    <property type="match status" value="1"/>
</dbReference>
<dbReference type="SMART" id="SM00458">
    <property type="entry name" value="RICIN"/>
    <property type="match status" value="1"/>
</dbReference>
<comment type="caution">
    <text evidence="2">The sequence shown here is derived from an EMBL/GenBank/DDBJ whole genome shotgun (WGS) entry which is preliminary data.</text>
</comment>
<dbReference type="Pfam" id="PF00652">
    <property type="entry name" value="Ricin_B_lectin"/>
    <property type="match status" value="1"/>
</dbReference>